<evidence type="ECO:0000313" key="1">
    <source>
        <dbReference type="EMBL" id="AXX63810.1"/>
    </source>
</evidence>
<dbReference type="AlphaFoldDB" id="A0AAN1PVY5"/>
<dbReference type="Proteomes" id="UP000263418">
    <property type="component" value="Chromosome 3"/>
</dbReference>
<reference evidence="1 2" key="1">
    <citation type="submission" date="2017-03" db="EMBL/GenBank/DDBJ databases">
        <title>Complete Genome Sequence of Vibrio vulnificus FORC_053.</title>
        <authorList>
            <consortium name="Food-borne Pathogen Omics Research Center"/>
            <person name="Chung H.Y."/>
            <person name="Na E.J."/>
            <person name="Song J.S."/>
            <person name="Kim H."/>
            <person name="Lee J.-H."/>
            <person name="Ryu S."/>
            <person name="Choi S.H."/>
        </authorList>
    </citation>
    <scope>NUCLEOTIDE SEQUENCE [LARGE SCALE GENOMIC DNA]</scope>
    <source>
        <strain evidence="1 2">FORC_053</strain>
    </source>
</reference>
<organism evidence="1 2">
    <name type="scientific">Vibrio vulnificus</name>
    <dbReference type="NCBI Taxonomy" id="672"/>
    <lineage>
        <taxon>Bacteria</taxon>
        <taxon>Pseudomonadati</taxon>
        <taxon>Pseudomonadota</taxon>
        <taxon>Gammaproteobacteria</taxon>
        <taxon>Vibrionales</taxon>
        <taxon>Vibrionaceae</taxon>
        <taxon>Vibrio</taxon>
    </lineage>
</organism>
<evidence type="ECO:0000313" key="2">
    <source>
        <dbReference type="Proteomes" id="UP000263418"/>
    </source>
</evidence>
<proteinExistence type="predicted"/>
<dbReference type="RefSeq" id="WP_155399614.1">
    <property type="nucleotide sequence ID" value="NZ_CP019292.1"/>
</dbReference>
<dbReference type="EMBL" id="CP019292">
    <property type="protein sequence ID" value="AXX63810.1"/>
    <property type="molecule type" value="Genomic_DNA"/>
</dbReference>
<accession>A0AAN1PVY5</accession>
<protein>
    <submittedName>
        <fullName evidence="1">Uncharacterized protein</fullName>
    </submittedName>
</protein>
<gene>
    <name evidence="1" type="ORF">FORC53_5471</name>
</gene>
<name>A0AAN1PVY5_VIBVL</name>
<sequence length="58" mass="6523">MATQKEVVFLKNRGVVEICQAFHRELEQYGELKPRGEESIDAFVASINAKIKGEEKAS</sequence>